<name>A0A562M6B4_9SPHI</name>
<dbReference type="Proteomes" id="UP000315908">
    <property type="component" value="Unassembled WGS sequence"/>
</dbReference>
<gene>
    <name evidence="1" type="ORF">IQ31_05127</name>
</gene>
<evidence type="ECO:0000313" key="2">
    <source>
        <dbReference type="Proteomes" id="UP000315908"/>
    </source>
</evidence>
<dbReference type="OrthoDB" id="713613at2"/>
<evidence type="ECO:0000313" key="1">
    <source>
        <dbReference type="EMBL" id="TWI15469.1"/>
    </source>
</evidence>
<accession>A0A562M6B4</accession>
<dbReference type="EMBL" id="VLKR01000044">
    <property type="protein sequence ID" value="TWI15469.1"/>
    <property type="molecule type" value="Genomic_DNA"/>
</dbReference>
<proteinExistence type="predicted"/>
<dbReference type="AlphaFoldDB" id="A0A562M6B4"/>
<reference evidence="1 2" key="1">
    <citation type="journal article" date="2015" name="Stand. Genomic Sci.">
        <title>Genomic Encyclopedia of Bacterial and Archaeal Type Strains, Phase III: the genomes of soil and plant-associated and newly described type strains.</title>
        <authorList>
            <person name="Whitman W.B."/>
            <person name="Woyke T."/>
            <person name="Klenk H.P."/>
            <person name="Zhou Y."/>
            <person name="Lilburn T.G."/>
            <person name="Beck B.J."/>
            <person name="De Vos P."/>
            <person name="Vandamme P."/>
            <person name="Eisen J.A."/>
            <person name="Garrity G."/>
            <person name="Hugenholtz P."/>
            <person name="Kyrpides N.C."/>
        </authorList>
    </citation>
    <scope>NUCLEOTIDE SEQUENCE [LARGE SCALE GENOMIC DNA]</scope>
    <source>
        <strain evidence="1 2">CGMCC 1.6855</strain>
    </source>
</reference>
<sequence>MRKLIFILFIATSFTFIRCGSNENAVFQEDDMLTETSWLRKDMDAEIIYGGGDNYLRINFKKSNNYEIVQLKGERITGLKEEGTYTLTDNKDLVITTTKNQQKLSLRYVLVNDRTLNRVNEKGEVLSNAYEAYIKQ</sequence>
<comment type="caution">
    <text evidence="1">The sequence shown here is derived from an EMBL/GenBank/DDBJ whole genome shotgun (WGS) entry which is preliminary data.</text>
</comment>
<organism evidence="1 2">
    <name type="scientific">Sphingobacterium siyangense</name>
    <dbReference type="NCBI Taxonomy" id="459529"/>
    <lineage>
        <taxon>Bacteria</taxon>
        <taxon>Pseudomonadati</taxon>
        <taxon>Bacteroidota</taxon>
        <taxon>Sphingobacteriia</taxon>
        <taxon>Sphingobacteriales</taxon>
        <taxon>Sphingobacteriaceae</taxon>
        <taxon>Sphingobacterium</taxon>
    </lineage>
</organism>
<dbReference type="RefSeq" id="WP_145330900.1">
    <property type="nucleotide sequence ID" value="NZ_VLKR01000044.1"/>
</dbReference>
<evidence type="ECO:0008006" key="3">
    <source>
        <dbReference type="Google" id="ProtNLM"/>
    </source>
</evidence>
<protein>
    <recommendedName>
        <fullName evidence="3">Lipocalin-like domain-containing protein</fullName>
    </recommendedName>
</protein>